<keyword evidence="2" id="KW-1185">Reference proteome</keyword>
<dbReference type="AlphaFoldDB" id="A0AAV3YP27"/>
<protein>
    <submittedName>
        <fullName evidence="1">Uncharacterized protein</fullName>
    </submittedName>
</protein>
<accession>A0AAV3YP27</accession>
<sequence>MTSLHKVKPIFTSASFADNMEHDIKYRIRTQSATNPYRSVVYRPLISDFLPQSDHGTRTCNHFGKLSSDSKACYAKPGGPYDRLTWQDTYHIKVTPRAANVHY</sequence>
<organism evidence="1 2">
    <name type="scientific">Plakobranchus ocellatus</name>
    <dbReference type="NCBI Taxonomy" id="259542"/>
    <lineage>
        <taxon>Eukaryota</taxon>
        <taxon>Metazoa</taxon>
        <taxon>Spiralia</taxon>
        <taxon>Lophotrochozoa</taxon>
        <taxon>Mollusca</taxon>
        <taxon>Gastropoda</taxon>
        <taxon>Heterobranchia</taxon>
        <taxon>Euthyneura</taxon>
        <taxon>Panpulmonata</taxon>
        <taxon>Sacoglossa</taxon>
        <taxon>Placobranchoidea</taxon>
        <taxon>Plakobranchidae</taxon>
        <taxon>Plakobranchus</taxon>
    </lineage>
</organism>
<dbReference type="EMBL" id="BLXT01001356">
    <property type="protein sequence ID" value="GFN85050.1"/>
    <property type="molecule type" value="Genomic_DNA"/>
</dbReference>
<comment type="caution">
    <text evidence="1">The sequence shown here is derived from an EMBL/GenBank/DDBJ whole genome shotgun (WGS) entry which is preliminary data.</text>
</comment>
<proteinExistence type="predicted"/>
<dbReference type="Proteomes" id="UP000735302">
    <property type="component" value="Unassembled WGS sequence"/>
</dbReference>
<reference evidence="1 2" key="1">
    <citation type="journal article" date="2021" name="Elife">
        <title>Chloroplast acquisition without the gene transfer in kleptoplastic sea slugs, Plakobranchus ocellatus.</title>
        <authorList>
            <person name="Maeda T."/>
            <person name="Takahashi S."/>
            <person name="Yoshida T."/>
            <person name="Shimamura S."/>
            <person name="Takaki Y."/>
            <person name="Nagai Y."/>
            <person name="Toyoda A."/>
            <person name="Suzuki Y."/>
            <person name="Arimoto A."/>
            <person name="Ishii H."/>
            <person name="Satoh N."/>
            <person name="Nishiyama T."/>
            <person name="Hasebe M."/>
            <person name="Maruyama T."/>
            <person name="Minagawa J."/>
            <person name="Obokata J."/>
            <person name="Shigenobu S."/>
        </authorList>
    </citation>
    <scope>NUCLEOTIDE SEQUENCE [LARGE SCALE GENOMIC DNA]</scope>
</reference>
<evidence type="ECO:0000313" key="2">
    <source>
        <dbReference type="Proteomes" id="UP000735302"/>
    </source>
</evidence>
<gene>
    <name evidence="1" type="ORF">PoB_001155600</name>
</gene>
<name>A0AAV3YP27_9GAST</name>
<evidence type="ECO:0000313" key="1">
    <source>
        <dbReference type="EMBL" id="GFN85050.1"/>
    </source>
</evidence>